<evidence type="ECO:0000313" key="2">
    <source>
        <dbReference type="EMBL" id="SUZ53614.1"/>
    </source>
</evidence>
<dbReference type="InterPro" id="IPR013216">
    <property type="entry name" value="Methyltransf_11"/>
</dbReference>
<organism evidence="2">
    <name type="scientific">marine metagenome</name>
    <dbReference type="NCBI Taxonomy" id="408172"/>
    <lineage>
        <taxon>unclassified sequences</taxon>
        <taxon>metagenomes</taxon>
        <taxon>ecological metagenomes</taxon>
    </lineage>
</organism>
<dbReference type="GO" id="GO:0008757">
    <property type="term" value="F:S-adenosylmethionine-dependent methyltransferase activity"/>
    <property type="evidence" value="ECO:0007669"/>
    <property type="project" value="InterPro"/>
</dbReference>
<dbReference type="Pfam" id="PF08241">
    <property type="entry name" value="Methyltransf_11"/>
    <property type="match status" value="1"/>
</dbReference>
<protein>
    <recommendedName>
        <fullName evidence="1">Methyltransferase type 11 domain-containing protein</fullName>
    </recommendedName>
</protein>
<dbReference type="InterPro" id="IPR052356">
    <property type="entry name" value="Thiol_S-MT"/>
</dbReference>
<proteinExistence type="predicted"/>
<dbReference type="EMBL" id="UINC01000339">
    <property type="protein sequence ID" value="SUZ53614.1"/>
    <property type="molecule type" value="Genomic_DNA"/>
</dbReference>
<gene>
    <name evidence="2" type="ORF">METZ01_LOCUS6468</name>
</gene>
<dbReference type="InterPro" id="IPR029063">
    <property type="entry name" value="SAM-dependent_MTases_sf"/>
</dbReference>
<dbReference type="PANTHER" id="PTHR45036:SF1">
    <property type="entry name" value="METHYLTRANSFERASE LIKE 7A"/>
    <property type="match status" value="1"/>
</dbReference>
<dbReference type="Gene3D" id="3.40.50.150">
    <property type="entry name" value="Vaccinia Virus protein VP39"/>
    <property type="match status" value="1"/>
</dbReference>
<dbReference type="PANTHER" id="PTHR45036">
    <property type="entry name" value="METHYLTRANSFERASE LIKE 7B"/>
    <property type="match status" value="1"/>
</dbReference>
<accession>A0A381NHN3</accession>
<reference evidence="2" key="1">
    <citation type="submission" date="2018-05" db="EMBL/GenBank/DDBJ databases">
        <authorList>
            <person name="Lanie J.A."/>
            <person name="Ng W.-L."/>
            <person name="Kazmierczak K.M."/>
            <person name="Andrzejewski T.M."/>
            <person name="Davidsen T.M."/>
            <person name="Wayne K.J."/>
            <person name="Tettelin H."/>
            <person name="Glass J.I."/>
            <person name="Rusch D."/>
            <person name="Podicherti R."/>
            <person name="Tsui H.-C.T."/>
            <person name="Winkler M.E."/>
        </authorList>
    </citation>
    <scope>NUCLEOTIDE SEQUENCE</scope>
</reference>
<dbReference type="SUPFAM" id="SSF53335">
    <property type="entry name" value="S-adenosyl-L-methionine-dependent methyltransferases"/>
    <property type="match status" value="1"/>
</dbReference>
<evidence type="ECO:0000259" key="1">
    <source>
        <dbReference type="Pfam" id="PF08241"/>
    </source>
</evidence>
<dbReference type="CDD" id="cd02440">
    <property type="entry name" value="AdoMet_MTases"/>
    <property type="match status" value="1"/>
</dbReference>
<name>A0A381NHN3_9ZZZZ</name>
<dbReference type="AlphaFoldDB" id="A0A381NHN3"/>
<feature type="domain" description="Methyltransferase type 11" evidence="1">
    <location>
        <begin position="40"/>
        <end position="135"/>
    </location>
</feature>
<sequence length="207" mass="23167">MSGSIYSRFVFPYLCEFFMSGDSLNGFRQDALLKTGGEVLEIGFGTGLNLPHYPDTVKQVDAVDVNPGMYHLARKRIEKSEISVTNYILSGENLPMEDSSYDCVACTFTLCSIADVSKALFEINRVLKPGGKFVFLEHGLSDAPKIQVWQHRLNPLQNIIGDGCHLNRDMDQLIRGAAFEMKSLKRFQLPLLPRFIGHCYQGIAAKI</sequence>